<dbReference type="InterPro" id="IPR013538">
    <property type="entry name" value="ASHA1/2-like_C"/>
</dbReference>
<proteinExistence type="inferred from homology"/>
<gene>
    <name evidence="3" type="ORF">CLV80_11062</name>
</gene>
<dbReference type="InterPro" id="IPR023393">
    <property type="entry name" value="START-like_dom_sf"/>
</dbReference>
<dbReference type="EMBL" id="PVTP01000010">
    <property type="protein sequence ID" value="PRY75976.1"/>
    <property type="molecule type" value="Genomic_DNA"/>
</dbReference>
<accession>A0A2T0VW15</accession>
<evidence type="ECO:0000256" key="1">
    <source>
        <dbReference type="ARBA" id="ARBA00006817"/>
    </source>
</evidence>
<evidence type="ECO:0000313" key="3">
    <source>
        <dbReference type="EMBL" id="PRY75976.1"/>
    </source>
</evidence>
<dbReference type="AlphaFoldDB" id="A0A2T0VW15"/>
<protein>
    <submittedName>
        <fullName evidence="3">Uncharacterized protein YndB with AHSA1/START domain</fullName>
    </submittedName>
</protein>
<comment type="caution">
    <text evidence="3">The sequence shown here is derived from an EMBL/GenBank/DDBJ whole genome shotgun (WGS) entry which is preliminary data.</text>
</comment>
<comment type="similarity">
    <text evidence="1">Belongs to the AHA1 family.</text>
</comment>
<organism evidence="3 4">
    <name type="scientific">Yoonia maritima</name>
    <dbReference type="NCBI Taxonomy" id="1435347"/>
    <lineage>
        <taxon>Bacteria</taxon>
        <taxon>Pseudomonadati</taxon>
        <taxon>Pseudomonadota</taxon>
        <taxon>Alphaproteobacteria</taxon>
        <taxon>Rhodobacterales</taxon>
        <taxon>Paracoccaceae</taxon>
        <taxon>Yoonia</taxon>
    </lineage>
</organism>
<dbReference type="Proteomes" id="UP000238007">
    <property type="component" value="Unassembled WGS sequence"/>
</dbReference>
<dbReference type="Gene3D" id="3.30.530.20">
    <property type="match status" value="1"/>
</dbReference>
<name>A0A2T0VW15_9RHOB</name>
<dbReference type="SUPFAM" id="SSF55961">
    <property type="entry name" value="Bet v1-like"/>
    <property type="match status" value="1"/>
</dbReference>
<dbReference type="OrthoDB" id="9805228at2"/>
<sequence length="159" mass="18068">MTKLDLKLEGDTHVIVTRRFKAPPEFVYRAHTDAELIKKWLYGPDGWVMTNCLYDARPGGQIRLDWQDANGENAFYLTGEFIALTPNKRIEHVERMHLPDPTPDNHIVTTFAPIDDGTLLSLRMTMPDADARAMMLETGMEEGMEASYVRVDPLFALAD</sequence>
<reference evidence="3 4" key="1">
    <citation type="submission" date="2018-03" db="EMBL/GenBank/DDBJ databases">
        <title>Genomic Encyclopedia of Archaeal and Bacterial Type Strains, Phase II (KMG-II): from individual species to whole genera.</title>
        <authorList>
            <person name="Goeker M."/>
        </authorList>
    </citation>
    <scope>NUCLEOTIDE SEQUENCE [LARGE SCALE GENOMIC DNA]</scope>
    <source>
        <strain evidence="3 4">DSM 101533</strain>
    </source>
</reference>
<evidence type="ECO:0000313" key="4">
    <source>
        <dbReference type="Proteomes" id="UP000238007"/>
    </source>
</evidence>
<feature type="domain" description="Activator of Hsp90 ATPase homologue 1/2-like C-terminal" evidence="2">
    <location>
        <begin position="21"/>
        <end position="149"/>
    </location>
</feature>
<dbReference type="Pfam" id="PF08327">
    <property type="entry name" value="AHSA1"/>
    <property type="match status" value="1"/>
</dbReference>
<keyword evidence="4" id="KW-1185">Reference proteome</keyword>
<evidence type="ECO:0000259" key="2">
    <source>
        <dbReference type="Pfam" id="PF08327"/>
    </source>
</evidence>
<dbReference type="RefSeq" id="WP_106358545.1">
    <property type="nucleotide sequence ID" value="NZ_PVTP01000010.1"/>
</dbReference>